<proteinExistence type="predicted"/>
<evidence type="ECO:0000313" key="2">
    <source>
        <dbReference type="Proteomes" id="UP001500731"/>
    </source>
</evidence>
<gene>
    <name evidence="1" type="ORF">GCM10023171_16870</name>
</gene>
<dbReference type="EMBL" id="BAABGP010000010">
    <property type="protein sequence ID" value="GAA4484226.1"/>
    <property type="molecule type" value="Genomic_DNA"/>
</dbReference>
<comment type="caution">
    <text evidence="1">The sequence shown here is derived from an EMBL/GenBank/DDBJ whole genome shotgun (WGS) entry which is preliminary data.</text>
</comment>
<accession>A0ABP8P9U8</accession>
<organism evidence="1 2">
    <name type="scientific">Microbacterium panaciterrae</name>
    <dbReference type="NCBI Taxonomy" id="985759"/>
    <lineage>
        <taxon>Bacteria</taxon>
        <taxon>Bacillati</taxon>
        <taxon>Actinomycetota</taxon>
        <taxon>Actinomycetes</taxon>
        <taxon>Micrococcales</taxon>
        <taxon>Microbacteriaceae</taxon>
        <taxon>Microbacterium</taxon>
    </lineage>
</organism>
<dbReference type="RefSeq" id="WP_345186066.1">
    <property type="nucleotide sequence ID" value="NZ_BAABGP010000010.1"/>
</dbReference>
<name>A0ABP8P9U8_9MICO</name>
<protein>
    <recommendedName>
        <fullName evidence="3">HutD family protein</fullName>
    </recommendedName>
</protein>
<keyword evidence="2" id="KW-1185">Reference proteome</keyword>
<evidence type="ECO:0008006" key="3">
    <source>
        <dbReference type="Google" id="ProtNLM"/>
    </source>
</evidence>
<sequence>MRPAPLVPQLSNVRDLPRRALAAGGGHVREICGSWGARNQLEWVFQIVELRGANGLLTLPPDSAHSIAGIGGPQVEVGPGLSTGLRKERVLAYSGSHIEFRRPRLRAAELSRIAVLSVAGTGATPSLVFADLHGSVTLEEGRVRAVVVRSGRVRVGGETAGALDALVLPTATELVAEAEDARVLLLVG</sequence>
<reference evidence="2" key="1">
    <citation type="journal article" date="2019" name="Int. J. Syst. Evol. Microbiol.">
        <title>The Global Catalogue of Microorganisms (GCM) 10K type strain sequencing project: providing services to taxonomists for standard genome sequencing and annotation.</title>
        <authorList>
            <consortium name="The Broad Institute Genomics Platform"/>
            <consortium name="The Broad Institute Genome Sequencing Center for Infectious Disease"/>
            <person name="Wu L."/>
            <person name="Ma J."/>
        </authorList>
    </citation>
    <scope>NUCLEOTIDE SEQUENCE [LARGE SCALE GENOMIC DNA]</scope>
    <source>
        <strain evidence="2">JCM 17839</strain>
    </source>
</reference>
<evidence type="ECO:0000313" key="1">
    <source>
        <dbReference type="EMBL" id="GAA4484226.1"/>
    </source>
</evidence>
<dbReference type="Proteomes" id="UP001500731">
    <property type="component" value="Unassembled WGS sequence"/>
</dbReference>